<dbReference type="Proteomes" id="UP000509443">
    <property type="component" value="Chromosome"/>
</dbReference>
<keyword evidence="2" id="KW-0812">Transmembrane</keyword>
<accession>A0ABX6QG24</accession>
<proteinExistence type="predicted"/>
<keyword evidence="3" id="KW-1133">Transmembrane helix</keyword>
<evidence type="ECO:0000256" key="2">
    <source>
        <dbReference type="ARBA" id="ARBA00022692"/>
    </source>
</evidence>
<evidence type="ECO:0000256" key="1">
    <source>
        <dbReference type="ARBA" id="ARBA00004167"/>
    </source>
</evidence>
<gene>
    <name evidence="6" type="ORF">HWV54_04160</name>
</gene>
<name>A0ABX6QG24_9HYPH</name>
<dbReference type="PANTHER" id="PTHR36985:SF1">
    <property type="entry name" value="TRANSLOCATION AND ASSEMBLY MODULE SUBUNIT TAMB"/>
    <property type="match status" value="1"/>
</dbReference>
<sequence>MKKTMRLSTFLLGLLFLLVSALVFVQYGNSPSSEADTDERSWFISLVERGLSAPNHQVRLYNVQGALSSQTSINTITVSDKKGVWLKITNAKMDWNRLALLKGLISINQLSVERITFLRKPQGSSSFISALKAAKFSLPKLPLSISINTLTAKHMAFEQDLFGFSANVFLTGHLTLANGDFDVDIMAHCLDRPGSFSVLTKISNSNRTANIDISADEPQNGILANVFNIEGRPALNIAIKGDGTFDDLVIKLYSEVDHYPVLNGNVILARFAEGHSFSTKLVGAFAPLMPLQYRDFFKSDVTLKAEARMTKEGVTHLDNMVLQSRIMNIVANAEITADGFLRRLFVDGKMALDKENGAGHLSASEAPMRVNNLALNIDYGREGKQSWNGRLIVHHISGKNIHIRNAIFDMGGVSENLDNVATRHVGIQIKGILRGVEKRKDTLREDLDQIVHVHLDTDIFSKKPVLIHDFSITGQNFSAWLKGKMESFIFKGDLGLKTQTIAPFSLLSKQSPSGNADIKAKGAINLLSGVFDFELSGMAENIKIGMKPFDRFFKGAFTFSGGAAYNATNLFLRRLDVKSQYANIKADGYFSNESAKMDFYAQISDLARLDPRVNGALTIQSTARGHNSLIKLNTRVHVAEAFLMGKKLQNTTLTMKTLVDRTSPIVSLMGSVKGEGIFAKKPLYLSASFKDSEQIRRLENIEMRGGSAKITGDLSQMEGFVKGALHIDADDISVLSALFLQEGSGKVKGDFIFDKQNGKQKANLKAHVDRLSFAKNKIKNLEIEANVFDPFSVTQFEGFINAEHIQTPLMMINRLKAHANSKDGRTVFTVRAMLPNNTNAQLSGHMVAMGYPENIKREVQIKTIDIKQNNLHATLPKVATIVFDEDGMTLDELGIAINGGKIILAGNIKDTLNLHLTMNMFPAGLVNLWKSDLGVAGTVTGQVMIRGSFQKPDVIYDIKGEGLTTVALQYKEIRPFVLTAAGKTIDKNLIVNATLTGEEVQAQAKGRISLDHNKLDLHVNLQSLPARLINNFIERQALGGTIVGKADITGTMKDPSAHFELSSQSLTAMTHKGPMLINMNTRGSYKKAIFHIENMVATGDKGLDLSINGPVFLNSSEVKLNIKGTMPLAFVDLLLAKRGAYITGMAKIDTTINGALLKPQLMGSFSITNGNFFDSKTNLGLNDVTIEGKLNGDHIFIEKASASSSKGGLVSASGRISNNLQPDLVLHLDHANYNDGSMIFATLSGKMTMRGDFWDDLVIGGDITVEKAEVFVPDHFRNAKFLDIKNKNLTKSIQKTLKRADVKDTNANRSVSQKSSSVVLSNMRITARNQFFVRGRGLDTELGGRINIAGPLNDVHPVGEFQMIRGRFDILSQHLNFDQGQASFSGNLNPTVYFVANKNSGDIRVTVTVSGTIDSLDVNFSSQPNLPQDEILARLIFNRSLNELSPFQIAQLAATAADFAGASNTSLLNTLRTKIGLDDLDVIVDEKGNTGLRIGRYIHNNIYLGFEAGSDGMTKGTINLDISRHLKAKGAVGNEKNSSVGLFYERDY</sequence>
<evidence type="ECO:0000313" key="7">
    <source>
        <dbReference type="Proteomes" id="UP000509443"/>
    </source>
</evidence>
<organism evidence="6 7">
    <name type="scientific">Bartonella alsatica</name>
    <dbReference type="NCBI Taxonomy" id="52764"/>
    <lineage>
        <taxon>Bacteria</taxon>
        <taxon>Pseudomonadati</taxon>
        <taxon>Pseudomonadota</taxon>
        <taxon>Alphaproteobacteria</taxon>
        <taxon>Hyphomicrobiales</taxon>
        <taxon>Bartonellaceae</taxon>
        <taxon>Bartonella</taxon>
    </lineage>
</organism>
<feature type="domain" description="Translocation and assembly module TamB C-terminal" evidence="5">
    <location>
        <begin position="1200"/>
        <end position="1548"/>
    </location>
</feature>
<dbReference type="InterPro" id="IPR007452">
    <property type="entry name" value="TamB_C"/>
</dbReference>
<evidence type="ECO:0000256" key="3">
    <source>
        <dbReference type="ARBA" id="ARBA00022989"/>
    </source>
</evidence>
<protein>
    <submittedName>
        <fullName evidence="6">Translocation/assembly module TamB</fullName>
    </submittedName>
</protein>
<dbReference type="RefSeq" id="WP_005866460.1">
    <property type="nucleotide sequence ID" value="NZ_CACVBB010000001.1"/>
</dbReference>
<evidence type="ECO:0000259" key="5">
    <source>
        <dbReference type="Pfam" id="PF04357"/>
    </source>
</evidence>
<comment type="subcellular location">
    <subcellularLocation>
        <location evidence="1">Membrane</location>
        <topology evidence="1">Single-pass membrane protein</topology>
    </subcellularLocation>
</comment>
<evidence type="ECO:0000256" key="4">
    <source>
        <dbReference type="ARBA" id="ARBA00023136"/>
    </source>
</evidence>
<keyword evidence="7" id="KW-1185">Reference proteome</keyword>
<dbReference type="PANTHER" id="PTHR36985">
    <property type="entry name" value="TRANSLOCATION AND ASSEMBLY MODULE SUBUNIT TAMB"/>
    <property type="match status" value="1"/>
</dbReference>
<evidence type="ECO:0000313" key="6">
    <source>
        <dbReference type="EMBL" id="QLC52086.1"/>
    </source>
</evidence>
<reference evidence="6 7" key="1">
    <citation type="submission" date="2020-06" db="EMBL/GenBank/DDBJ databases">
        <title>Complete closed genome sequence of Bartonella alsatica CIP 105477.</title>
        <authorList>
            <person name="Thibau A."/>
            <person name="Schultze T.G."/>
            <person name="Kempf V.A.J."/>
        </authorList>
    </citation>
    <scope>NUCLEOTIDE SEQUENCE [LARGE SCALE GENOMIC DNA]</scope>
    <source>
        <strain evidence="6 7">CIP 105477</strain>
    </source>
</reference>
<dbReference type="Pfam" id="PF04357">
    <property type="entry name" value="TamB"/>
    <property type="match status" value="1"/>
</dbReference>
<dbReference type="EMBL" id="CP058235">
    <property type="protein sequence ID" value="QLC52086.1"/>
    <property type="molecule type" value="Genomic_DNA"/>
</dbReference>
<keyword evidence="4" id="KW-0472">Membrane</keyword>